<dbReference type="AlphaFoldDB" id="A0A0F9QKG9"/>
<comment type="caution">
    <text evidence="1">The sequence shown here is derived from an EMBL/GenBank/DDBJ whole genome shotgun (WGS) entry which is preliminary data.</text>
</comment>
<evidence type="ECO:0000313" key="1">
    <source>
        <dbReference type="EMBL" id="KKN13651.1"/>
    </source>
</evidence>
<reference evidence="1" key="1">
    <citation type="journal article" date="2015" name="Nature">
        <title>Complex archaea that bridge the gap between prokaryotes and eukaryotes.</title>
        <authorList>
            <person name="Spang A."/>
            <person name="Saw J.H."/>
            <person name="Jorgensen S.L."/>
            <person name="Zaremba-Niedzwiedzka K."/>
            <person name="Martijn J."/>
            <person name="Lind A.E."/>
            <person name="van Eijk R."/>
            <person name="Schleper C."/>
            <person name="Guy L."/>
            <person name="Ettema T.J."/>
        </authorList>
    </citation>
    <scope>NUCLEOTIDE SEQUENCE</scope>
</reference>
<accession>A0A0F9QKG9</accession>
<dbReference type="EMBL" id="LAZR01003900">
    <property type="protein sequence ID" value="KKN13651.1"/>
    <property type="molecule type" value="Genomic_DNA"/>
</dbReference>
<protein>
    <submittedName>
        <fullName evidence="1">Uncharacterized protein</fullName>
    </submittedName>
</protein>
<organism evidence="1">
    <name type="scientific">marine sediment metagenome</name>
    <dbReference type="NCBI Taxonomy" id="412755"/>
    <lineage>
        <taxon>unclassified sequences</taxon>
        <taxon>metagenomes</taxon>
        <taxon>ecological metagenomes</taxon>
    </lineage>
</organism>
<gene>
    <name evidence="1" type="ORF">LCGC14_1004230</name>
</gene>
<proteinExistence type="predicted"/>
<sequence length="237" mass="26136">MYSFDLDCLQVVGYADKLNSALVPTAVPPIFQERRGPNSSVVMPPFRLVGPVVQTNILGTQRDLDRAVQGGKATLLASARPARPEHLLWIDADMQPHYEEVSRNGLVKLARAARGRAERAAAQNDLAEAAQHIGEAIAADPTDPNSFAIKAVLLQRTPDADLVEVLFAASPVDDRERFQTLMDYWTNKLDLPAPEPKPARPLQRCGHCSGEHEFLCHDGLCTECNQYWQAELDKGKT</sequence>
<name>A0A0F9QKG9_9ZZZZ</name>